<dbReference type="EMBL" id="NXLX01000007">
    <property type="protein sequence ID" value="RDU73948.1"/>
    <property type="molecule type" value="Genomic_DNA"/>
</dbReference>
<protein>
    <submittedName>
        <fullName evidence="2">ATP phosphoribosyltransferase regulatory subunit</fullName>
    </submittedName>
</protein>
<dbReference type="SMR" id="A0A3D8J948"/>
<dbReference type="Pfam" id="PF13393">
    <property type="entry name" value="tRNA-synt_His"/>
    <property type="match status" value="1"/>
</dbReference>
<gene>
    <name evidence="2" type="primary">hisZ</name>
    <name evidence="2" type="ORF">CQA57_03825</name>
</gene>
<name>A0A3D8J948_9HELI</name>
<organism evidence="2 3">
    <name type="scientific">Helicobacter anseris</name>
    <dbReference type="NCBI Taxonomy" id="375926"/>
    <lineage>
        <taxon>Bacteria</taxon>
        <taxon>Pseudomonadati</taxon>
        <taxon>Campylobacterota</taxon>
        <taxon>Epsilonproteobacteria</taxon>
        <taxon>Campylobacterales</taxon>
        <taxon>Helicobacteraceae</taxon>
        <taxon>Helicobacter</taxon>
    </lineage>
</organism>
<dbReference type="AlphaFoldDB" id="A0A3D8J948"/>
<dbReference type="RefSeq" id="WP_115578913.1">
    <property type="nucleotide sequence ID" value="NZ_NXLX01000007.1"/>
</dbReference>
<dbReference type="GO" id="GO:0004821">
    <property type="term" value="F:histidine-tRNA ligase activity"/>
    <property type="evidence" value="ECO:0007669"/>
    <property type="project" value="TreeGrafter"/>
</dbReference>
<dbReference type="PANTHER" id="PTHR43707">
    <property type="entry name" value="HISTIDYL-TRNA SYNTHETASE"/>
    <property type="match status" value="1"/>
</dbReference>
<dbReference type="Proteomes" id="UP000256695">
    <property type="component" value="Unassembled WGS sequence"/>
</dbReference>
<keyword evidence="2" id="KW-0328">Glycosyltransferase</keyword>
<keyword evidence="2" id="KW-0808">Transferase</keyword>
<accession>A0A3D8J948</accession>
<dbReference type="NCBIfam" id="NF008946">
    <property type="entry name" value="PRK12293.1"/>
    <property type="match status" value="1"/>
</dbReference>
<evidence type="ECO:0000313" key="2">
    <source>
        <dbReference type="EMBL" id="RDU73948.1"/>
    </source>
</evidence>
<feature type="domain" description="Class II Histidinyl-tRNA synthetase (HisRS)-like catalytic core" evidence="1">
    <location>
        <begin position="18"/>
        <end position="271"/>
    </location>
</feature>
<dbReference type="PANTHER" id="PTHR43707:SF1">
    <property type="entry name" value="HISTIDINE--TRNA LIGASE, MITOCHONDRIAL-RELATED"/>
    <property type="match status" value="1"/>
</dbReference>
<sequence length="281" mass="32306">MILEHEIPQGGKVYFGKSAKLKREFENNICKIFYNNGFEEILTPAFSFLQHQRDFSDRKIIRITSQNNQQIALRCDSTIDTIRIITKRLARSTGAKKWFYIQPVFSYPSNEIHQIGAECLSIKEFDNLLTIGIECITQLQIPSILQLSNIKIPMLCAKELKIDIKNLLSEEINTLLQYEFLAKLIAIQTIDDLKHFIPQAPAFLKNELEKLLAIAQKCNHNNIIITTIQEAPVNYYNDIIFRIFINNSTLLLGGKYKITNEASCGFGIYTDNIIDILQNKE</sequence>
<evidence type="ECO:0000313" key="3">
    <source>
        <dbReference type="Proteomes" id="UP000256695"/>
    </source>
</evidence>
<dbReference type="GO" id="GO:0016757">
    <property type="term" value="F:glycosyltransferase activity"/>
    <property type="evidence" value="ECO:0007669"/>
    <property type="project" value="UniProtKB-KW"/>
</dbReference>
<dbReference type="SUPFAM" id="SSF55681">
    <property type="entry name" value="Class II aaRS and biotin synthetases"/>
    <property type="match status" value="1"/>
</dbReference>
<reference evidence="2 3" key="1">
    <citation type="submission" date="2018-04" db="EMBL/GenBank/DDBJ databases">
        <title>Novel Campyloabacter and Helicobacter Species and Strains.</title>
        <authorList>
            <person name="Mannion A.J."/>
            <person name="Shen Z."/>
            <person name="Fox J.G."/>
        </authorList>
    </citation>
    <scope>NUCLEOTIDE SEQUENCE [LARGE SCALE GENOMIC DNA]</scope>
    <source>
        <strain evidence="2 3">MIT 04-9362</strain>
    </source>
</reference>
<comment type="caution">
    <text evidence="2">The sequence shown here is derived from an EMBL/GenBank/DDBJ whole genome shotgun (WGS) entry which is preliminary data.</text>
</comment>
<dbReference type="GO" id="GO:0006427">
    <property type="term" value="P:histidyl-tRNA aminoacylation"/>
    <property type="evidence" value="ECO:0007669"/>
    <property type="project" value="TreeGrafter"/>
</dbReference>
<dbReference type="InterPro" id="IPR045864">
    <property type="entry name" value="aa-tRNA-synth_II/BPL/LPL"/>
</dbReference>
<dbReference type="InterPro" id="IPR041715">
    <property type="entry name" value="HisRS-like_core"/>
</dbReference>
<proteinExistence type="predicted"/>
<evidence type="ECO:0000259" key="1">
    <source>
        <dbReference type="Pfam" id="PF13393"/>
    </source>
</evidence>
<dbReference type="InterPro" id="IPR004516">
    <property type="entry name" value="HisRS/HisZ"/>
</dbReference>
<keyword evidence="3" id="KW-1185">Reference proteome</keyword>
<dbReference type="OrthoDB" id="5342252at2"/>
<dbReference type="Gene3D" id="3.30.930.10">
    <property type="entry name" value="Bira Bifunctional Protein, Domain 2"/>
    <property type="match status" value="1"/>
</dbReference>
<dbReference type="GO" id="GO:0005737">
    <property type="term" value="C:cytoplasm"/>
    <property type="evidence" value="ECO:0007669"/>
    <property type="project" value="InterPro"/>
</dbReference>